<dbReference type="PROSITE" id="PS51464">
    <property type="entry name" value="SIS"/>
    <property type="match status" value="1"/>
</dbReference>
<dbReference type="EMBL" id="JAWHVN010000004">
    <property type="protein sequence ID" value="MDV2617746.1"/>
    <property type="molecule type" value="Genomic_DNA"/>
</dbReference>
<sequence length="85" mass="9385">MTKDDILLAISGSGNSKNIIEAVKEAQKVGAKIVGMTGYSGGKLYKMSDDNMQAPINDMQIAEDIHLTFNHMMMSIFHRIVVNKK</sequence>
<dbReference type="PANTHER" id="PTHR30390">
    <property type="entry name" value="SEDOHEPTULOSE 7-PHOSPHATE ISOMERASE / DNAA INITIATOR-ASSOCIATING FACTOR FOR REPLICATION INITIATION"/>
    <property type="match status" value="1"/>
</dbReference>
<feature type="domain" description="SIS" evidence="1">
    <location>
        <begin position="1"/>
        <end position="85"/>
    </location>
</feature>
<proteinExistence type="predicted"/>
<dbReference type="InterPro" id="IPR046348">
    <property type="entry name" value="SIS_dom_sf"/>
</dbReference>
<dbReference type="InterPro" id="IPR001347">
    <property type="entry name" value="SIS_dom"/>
</dbReference>
<accession>A0ABD5GL35</accession>
<dbReference type="AlphaFoldDB" id="A0ABD5GL35"/>
<gene>
    <name evidence="2" type="ORF">RZO27_01085</name>
</gene>
<evidence type="ECO:0000313" key="3">
    <source>
        <dbReference type="Proteomes" id="UP001186159"/>
    </source>
</evidence>
<dbReference type="Proteomes" id="UP001186159">
    <property type="component" value="Unassembled WGS sequence"/>
</dbReference>
<dbReference type="PANTHER" id="PTHR30390:SF8">
    <property type="entry name" value="SUGAR ISOMERASE (SIS)"/>
    <property type="match status" value="1"/>
</dbReference>
<name>A0ABD5GL35_9LACT</name>
<organism evidence="2 3">
    <name type="scientific">Lactococcus lactis</name>
    <dbReference type="NCBI Taxonomy" id="1358"/>
    <lineage>
        <taxon>Bacteria</taxon>
        <taxon>Bacillati</taxon>
        <taxon>Bacillota</taxon>
        <taxon>Bacilli</taxon>
        <taxon>Lactobacillales</taxon>
        <taxon>Streptococcaceae</taxon>
        <taxon>Lactococcus</taxon>
    </lineage>
</organism>
<dbReference type="RefSeq" id="WP_080668830.1">
    <property type="nucleotide sequence ID" value="NZ_CP104388.1"/>
</dbReference>
<protein>
    <submittedName>
        <fullName evidence="2">SIS domain-containing protein</fullName>
    </submittedName>
</protein>
<dbReference type="InterPro" id="IPR050099">
    <property type="entry name" value="SIS_GmhA/DiaA_subfam"/>
</dbReference>
<evidence type="ECO:0000259" key="1">
    <source>
        <dbReference type="PROSITE" id="PS51464"/>
    </source>
</evidence>
<reference evidence="2 3" key="1">
    <citation type="submission" date="2023-10" db="EMBL/GenBank/DDBJ databases">
        <title>Production of high quality cheese from raw caw milk (raw cheese).</title>
        <authorList>
            <person name="Samouris G."/>
        </authorList>
    </citation>
    <scope>NUCLEOTIDE SEQUENCE [LARGE SCALE GENOMIC DNA]</scope>
    <source>
        <strain evidence="2 3">MRS-5</strain>
    </source>
</reference>
<dbReference type="SUPFAM" id="SSF53697">
    <property type="entry name" value="SIS domain"/>
    <property type="match status" value="1"/>
</dbReference>
<evidence type="ECO:0000313" key="2">
    <source>
        <dbReference type="EMBL" id="MDV2617746.1"/>
    </source>
</evidence>
<dbReference type="Pfam" id="PF01380">
    <property type="entry name" value="SIS"/>
    <property type="match status" value="1"/>
</dbReference>
<dbReference type="Gene3D" id="3.40.50.10490">
    <property type="entry name" value="Glucose-6-phosphate isomerase like protein, domain 1"/>
    <property type="match status" value="1"/>
</dbReference>
<comment type="caution">
    <text evidence="2">The sequence shown here is derived from an EMBL/GenBank/DDBJ whole genome shotgun (WGS) entry which is preliminary data.</text>
</comment>